<dbReference type="Gene3D" id="3.40.640.10">
    <property type="entry name" value="Type I PLP-dependent aspartate aminotransferase-like (Major domain)"/>
    <property type="match status" value="1"/>
</dbReference>
<dbReference type="OrthoDB" id="10260828at2759"/>
<evidence type="ECO:0000256" key="3">
    <source>
        <dbReference type="ARBA" id="ARBA00005024"/>
    </source>
</evidence>
<keyword evidence="6" id="KW-0032">Aminotransferase</keyword>
<dbReference type="GO" id="GO:0003992">
    <property type="term" value="F:N2-acetyl-L-ornithine:2-oxoglutarate 5-aminotransferase activity"/>
    <property type="evidence" value="ECO:0007669"/>
    <property type="project" value="UniProtKB-EC"/>
</dbReference>
<comment type="subcellular location">
    <subcellularLocation>
        <location evidence="2">Mitochondrion</location>
    </subcellularLocation>
</comment>
<evidence type="ECO:0000256" key="2">
    <source>
        <dbReference type="ARBA" id="ARBA00004173"/>
    </source>
</evidence>
<dbReference type="InterPro" id="IPR004636">
    <property type="entry name" value="AcOrn/SuccOrn_fam"/>
</dbReference>
<dbReference type="EMBL" id="GL883150">
    <property type="protein sequence ID" value="EGG00120.1"/>
    <property type="molecule type" value="Genomic_DNA"/>
</dbReference>
<dbReference type="CDD" id="cd00610">
    <property type="entry name" value="OAT_like"/>
    <property type="match status" value="1"/>
</dbReference>
<dbReference type="InterPro" id="IPR005814">
    <property type="entry name" value="Aminotrans_3"/>
</dbReference>
<dbReference type="PANTHER" id="PTHR11986">
    <property type="entry name" value="AMINOTRANSFERASE CLASS III"/>
    <property type="match status" value="1"/>
</dbReference>
<dbReference type="HOGENOM" id="CLU_016922_10_1_1"/>
<keyword evidence="7" id="KW-0028">Amino-acid biosynthesis</keyword>
<dbReference type="GO" id="GO:0006526">
    <property type="term" value="P:L-arginine biosynthetic process"/>
    <property type="evidence" value="ECO:0007669"/>
    <property type="project" value="UniProtKB-UniPathway"/>
</dbReference>
<dbReference type="STRING" id="747676.F4S582"/>
<dbReference type="Gene3D" id="3.90.1150.10">
    <property type="entry name" value="Aspartate Aminotransferase, domain 1"/>
    <property type="match status" value="1"/>
</dbReference>
<comment type="pathway">
    <text evidence="3">Amino-acid biosynthesis; L-arginine biosynthesis; N(2)-acetyl-L-ornithine from L-glutamate: step 4/4.</text>
</comment>
<gene>
    <name evidence="12" type="ORF">MELLADRAFT_93780</name>
</gene>
<dbReference type="FunCoup" id="F4S582">
    <property type="interactions" value="152"/>
</dbReference>
<dbReference type="NCBIfam" id="TIGR00707">
    <property type="entry name" value="argD"/>
    <property type="match status" value="1"/>
</dbReference>
<feature type="region of interest" description="Disordered" evidence="11">
    <location>
        <begin position="1"/>
        <end position="25"/>
    </location>
</feature>
<dbReference type="GO" id="GO:0030170">
    <property type="term" value="F:pyridoxal phosphate binding"/>
    <property type="evidence" value="ECO:0007669"/>
    <property type="project" value="InterPro"/>
</dbReference>
<evidence type="ECO:0000256" key="1">
    <source>
        <dbReference type="ARBA" id="ARBA00001933"/>
    </source>
</evidence>
<dbReference type="FunFam" id="3.40.640.10:FF:000004">
    <property type="entry name" value="Acetylornithine aminotransferase"/>
    <property type="match status" value="1"/>
</dbReference>
<evidence type="ECO:0000256" key="8">
    <source>
        <dbReference type="ARBA" id="ARBA00022679"/>
    </source>
</evidence>
<evidence type="ECO:0000313" key="13">
    <source>
        <dbReference type="Proteomes" id="UP000001072"/>
    </source>
</evidence>
<dbReference type="InterPro" id="IPR049704">
    <property type="entry name" value="Aminotrans_3_PPA_site"/>
</dbReference>
<dbReference type="InterPro" id="IPR015422">
    <property type="entry name" value="PyrdxlP-dep_Trfase_small"/>
</dbReference>
<keyword evidence="9 10" id="KW-0663">Pyridoxal phosphate</keyword>
<evidence type="ECO:0000313" key="12">
    <source>
        <dbReference type="EMBL" id="EGG00120.1"/>
    </source>
</evidence>
<dbReference type="GeneID" id="18936690"/>
<dbReference type="EC" id="2.6.1.11" evidence="5"/>
<dbReference type="VEuPathDB" id="FungiDB:MELLADRAFT_93780"/>
<accession>F4S582</accession>
<comment type="cofactor">
    <cofactor evidence="1">
        <name>pyridoxal 5'-phosphate</name>
        <dbReference type="ChEBI" id="CHEBI:597326"/>
    </cofactor>
</comment>
<keyword evidence="13" id="KW-1185">Reference proteome</keyword>
<dbReference type="PANTHER" id="PTHR11986:SF79">
    <property type="entry name" value="ACETYLORNITHINE AMINOTRANSFERASE, MITOCHONDRIAL"/>
    <property type="match status" value="1"/>
</dbReference>
<dbReference type="GO" id="GO:0042802">
    <property type="term" value="F:identical protein binding"/>
    <property type="evidence" value="ECO:0007669"/>
    <property type="project" value="TreeGrafter"/>
</dbReference>
<protein>
    <recommendedName>
        <fullName evidence="5">acetylornithine transaminase</fullName>
        <ecNumber evidence="5">2.6.1.11</ecNumber>
    </recommendedName>
</protein>
<proteinExistence type="inferred from homology"/>
<dbReference type="RefSeq" id="XP_007416523.1">
    <property type="nucleotide sequence ID" value="XM_007416461.1"/>
</dbReference>
<evidence type="ECO:0000256" key="6">
    <source>
        <dbReference type="ARBA" id="ARBA00022576"/>
    </source>
</evidence>
<evidence type="ECO:0000256" key="4">
    <source>
        <dbReference type="ARBA" id="ARBA00008954"/>
    </source>
</evidence>
<dbReference type="InParanoid" id="F4S582"/>
<dbReference type="UniPathway" id="UPA00068">
    <property type="reaction ID" value="UER00109"/>
</dbReference>
<organism evidence="13">
    <name type="scientific">Melampsora larici-populina (strain 98AG31 / pathotype 3-4-7)</name>
    <name type="common">Poplar leaf rust fungus</name>
    <dbReference type="NCBI Taxonomy" id="747676"/>
    <lineage>
        <taxon>Eukaryota</taxon>
        <taxon>Fungi</taxon>
        <taxon>Dikarya</taxon>
        <taxon>Basidiomycota</taxon>
        <taxon>Pucciniomycotina</taxon>
        <taxon>Pucciniomycetes</taxon>
        <taxon>Pucciniales</taxon>
        <taxon>Melampsoraceae</taxon>
        <taxon>Melampsora</taxon>
    </lineage>
</organism>
<dbReference type="GO" id="GO:0005759">
    <property type="term" value="C:mitochondrial matrix"/>
    <property type="evidence" value="ECO:0007669"/>
    <property type="project" value="TreeGrafter"/>
</dbReference>
<sequence length="452" mass="49002">MSALRLHPASSKFSNVTHPDEPAPPEVTAQIQRWAECTLVPYARPPLIISKGKGCKVWDTTGREYLDFTAGIAVNALGHADEQIAQLLAHQASSLTHSSNLFHNPYAGELAVSLVEKTKKYGGMGFSGSTGKKNTNESGCKVFFANSGAEANEGALKFARKFGKVQDPTGKKHGLVCFGDGFHGRTMGALSVTYQPKYQAPFEPLIPGVTHGKLNDVAALKDLITKETCGVIVEPIQGEGGIMEASEEFLRALRRRCDEVKAVLIFDEIQCGLGRTGYLWAHASFDTDCHPDILTMAKPLANGIPIGAILMRNEVANVIQLGDHGTTFGGGPLQTSIAHHVLQRIARDDFLARVHHAGALLKDRLTKLSQDFPTLITGPIRGRGLMAGMQMKKAEHVNEVVKMCRERGVLVLSCGNSTVRFVPSLIVEDQEIMMATDVLGAVMQELVRTNER</sequence>
<dbReference type="eggNOG" id="KOG1401">
    <property type="taxonomic scope" value="Eukaryota"/>
</dbReference>
<dbReference type="NCBIfam" id="NF002325">
    <property type="entry name" value="PRK01278.1"/>
    <property type="match status" value="1"/>
</dbReference>
<evidence type="ECO:0000256" key="5">
    <source>
        <dbReference type="ARBA" id="ARBA00012919"/>
    </source>
</evidence>
<dbReference type="Proteomes" id="UP000001072">
    <property type="component" value="Unassembled WGS sequence"/>
</dbReference>
<evidence type="ECO:0000256" key="9">
    <source>
        <dbReference type="ARBA" id="ARBA00022898"/>
    </source>
</evidence>
<dbReference type="SUPFAM" id="SSF53383">
    <property type="entry name" value="PLP-dependent transferases"/>
    <property type="match status" value="1"/>
</dbReference>
<dbReference type="InterPro" id="IPR050103">
    <property type="entry name" value="Class-III_PLP-dep_AT"/>
</dbReference>
<name>F4S582_MELLP</name>
<keyword evidence="8" id="KW-0808">Transferase</keyword>
<dbReference type="HAMAP" id="MF_01107">
    <property type="entry name" value="ArgD_aminotrans_3"/>
    <property type="match status" value="1"/>
</dbReference>
<dbReference type="PROSITE" id="PS00600">
    <property type="entry name" value="AA_TRANSFER_CLASS_3"/>
    <property type="match status" value="1"/>
</dbReference>
<dbReference type="InterPro" id="IPR015421">
    <property type="entry name" value="PyrdxlP-dep_Trfase_major"/>
</dbReference>
<reference evidence="13" key="1">
    <citation type="journal article" date="2011" name="Proc. Natl. Acad. Sci. U.S.A.">
        <title>Obligate biotrophy features unraveled by the genomic analysis of rust fungi.</title>
        <authorList>
            <person name="Duplessis S."/>
            <person name="Cuomo C.A."/>
            <person name="Lin Y.-C."/>
            <person name="Aerts A."/>
            <person name="Tisserant E."/>
            <person name="Veneault-Fourrey C."/>
            <person name="Joly D.L."/>
            <person name="Hacquard S."/>
            <person name="Amselem J."/>
            <person name="Cantarel B.L."/>
            <person name="Chiu R."/>
            <person name="Coutinho P.M."/>
            <person name="Feau N."/>
            <person name="Field M."/>
            <person name="Frey P."/>
            <person name="Gelhaye E."/>
            <person name="Goldberg J."/>
            <person name="Grabherr M.G."/>
            <person name="Kodira C.D."/>
            <person name="Kohler A."/>
            <person name="Kuees U."/>
            <person name="Lindquist E.A."/>
            <person name="Lucas S.M."/>
            <person name="Mago R."/>
            <person name="Mauceli E."/>
            <person name="Morin E."/>
            <person name="Murat C."/>
            <person name="Pangilinan J.L."/>
            <person name="Park R."/>
            <person name="Pearson M."/>
            <person name="Quesneville H."/>
            <person name="Rouhier N."/>
            <person name="Sakthikumar S."/>
            <person name="Salamov A.A."/>
            <person name="Schmutz J."/>
            <person name="Selles B."/>
            <person name="Shapiro H."/>
            <person name="Tanguay P."/>
            <person name="Tuskan G.A."/>
            <person name="Henrissat B."/>
            <person name="Van de Peer Y."/>
            <person name="Rouze P."/>
            <person name="Ellis J.G."/>
            <person name="Dodds P.N."/>
            <person name="Schein J.E."/>
            <person name="Zhong S."/>
            <person name="Hamelin R.C."/>
            <person name="Grigoriev I.V."/>
            <person name="Szabo L.J."/>
            <person name="Martin F."/>
        </authorList>
    </citation>
    <scope>NUCLEOTIDE SEQUENCE [LARGE SCALE GENOMIC DNA]</scope>
    <source>
        <strain evidence="13">98AG31 / pathotype 3-4-7</strain>
    </source>
</reference>
<evidence type="ECO:0000256" key="7">
    <source>
        <dbReference type="ARBA" id="ARBA00022605"/>
    </source>
</evidence>
<dbReference type="KEGG" id="mlr:MELLADRAFT_93780"/>
<evidence type="ECO:0000256" key="11">
    <source>
        <dbReference type="SAM" id="MobiDB-lite"/>
    </source>
</evidence>
<dbReference type="InterPro" id="IPR015424">
    <property type="entry name" value="PyrdxlP-dep_Trfase"/>
</dbReference>
<evidence type="ECO:0000256" key="10">
    <source>
        <dbReference type="RuleBase" id="RU003560"/>
    </source>
</evidence>
<dbReference type="AlphaFoldDB" id="F4S582"/>
<comment type="similarity">
    <text evidence="4 10">Belongs to the class-III pyridoxal-phosphate-dependent aminotransferase family.</text>
</comment>
<dbReference type="Pfam" id="PF00202">
    <property type="entry name" value="Aminotran_3"/>
    <property type="match status" value="1"/>
</dbReference>
<dbReference type="PIRSF" id="PIRSF000521">
    <property type="entry name" value="Transaminase_4ab_Lys_Orn"/>
    <property type="match status" value="1"/>
</dbReference>